<dbReference type="InterPro" id="IPR029028">
    <property type="entry name" value="Alpha/beta_knot_MTases"/>
</dbReference>
<proteinExistence type="inferred from homology"/>
<dbReference type="InterPro" id="IPR003750">
    <property type="entry name" value="Put_MeTrfase-C9orf114-like"/>
</dbReference>
<evidence type="ECO:0000313" key="4">
    <source>
        <dbReference type="Proteomes" id="UP001150569"/>
    </source>
</evidence>
<comment type="caution">
    <text evidence="3">The sequence shown here is derived from an EMBL/GenBank/DDBJ whole genome shotgun (WGS) entry which is preliminary data.</text>
</comment>
<dbReference type="EMBL" id="JANBPT010000108">
    <property type="protein sequence ID" value="KAJ1927647.1"/>
    <property type="molecule type" value="Genomic_DNA"/>
</dbReference>
<dbReference type="PANTHER" id="PTHR12150">
    <property type="entry name" value="CLASS IV SAM-BINDING METHYLTRANSFERASE-RELATED"/>
    <property type="match status" value="1"/>
</dbReference>
<organism evidence="3 4">
    <name type="scientific">Tieghemiomyces parasiticus</name>
    <dbReference type="NCBI Taxonomy" id="78921"/>
    <lineage>
        <taxon>Eukaryota</taxon>
        <taxon>Fungi</taxon>
        <taxon>Fungi incertae sedis</taxon>
        <taxon>Zoopagomycota</taxon>
        <taxon>Kickxellomycotina</taxon>
        <taxon>Dimargaritomycetes</taxon>
        <taxon>Dimargaritales</taxon>
        <taxon>Dimargaritaceae</taxon>
        <taxon>Tieghemiomyces</taxon>
    </lineage>
</organism>
<dbReference type="InterPro" id="IPR012340">
    <property type="entry name" value="NA-bd_OB-fold"/>
</dbReference>
<name>A0A9W8DX42_9FUNG</name>
<dbReference type="OrthoDB" id="361029at2759"/>
<accession>A0A9W8DX42</accession>
<dbReference type="SUPFAM" id="SSF75217">
    <property type="entry name" value="alpha/beta knot"/>
    <property type="match status" value="1"/>
</dbReference>
<evidence type="ECO:0008006" key="5">
    <source>
        <dbReference type="Google" id="ProtNLM"/>
    </source>
</evidence>
<dbReference type="AlphaFoldDB" id="A0A9W8DX42"/>
<dbReference type="Proteomes" id="UP001150569">
    <property type="component" value="Unassembled WGS sequence"/>
</dbReference>
<evidence type="ECO:0000256" key="2">
    <source>
        <dbReference type="SAM" id="MobiDB-lite"/>
    </source>
</evidence>
<dbReference type="PANTHER" id="PTHR12150:SF13">
    <property type="entry name" value="METHYLTRANSFERASE C9ORF114-RELATED"/>
    <property type="match status" value="1"/>
</dbReference>
<gene>
    <name evidence="3" type="ORF">IWQ60_002750</name>
</gene>
<reference evidence="3" key="1">
    <citation type="submission" date="2022-07" db="EMBL/GenBank/DDBJ databases">
        <title>Phylogenomic reconstructions and comparative analyses of Kickxellomycotina fungi.</title>
        <authorList>
            <person name="Reynolds N.K."/>
            <person name="Stajich J.E."/>
            <person name="Barry K."/>
            <person name="Grigoriev I.V."/>
            <person name="Crous P."/>
            <person name="Smith M.E."/>
        </authorList>
    </citation>
    <scope>NUCLEOTIDE SEQUENCE</scope>
    <source>
        <strain evidence="3">RSA 861</strain>
    </source>
</reference>
<dbReference type="SUPFAM" id="SSF50249">
    <property type="entry name" value="Nucleic acid-binding proteins"/>
    <property type="match status" value="1"/>
</dbReference>
<sequence>MGNRGPKPNKRKATQDGTAPDSAPSKKAAPVTPASVRAPAAPEPTILHSGPRQYTVSMALPGSIVENAQSAELRTYLVGQVARAAAVANVDEIVIYDDRCEREQSTDHPESAYVPGQPLTGLFESAARLDDANLFMARVLQYMEAPQYIRREVFPRHPDLQYAGLLNPLDSPNHVRQDEPSPYREAIVRPKNREDGPCYAYCGFAKLVRLDRHIAPDVRVTVKMNKPEDLDTKFPMGEVVSPRTPVEKDGIYWGYQVRLANSLSKVLSESPYEGGYDLTIGTSERGEPVSKIAEKTRTFKHVLVMFGGVAGIESAAEPDPEVTGEASKLFDYWINTCPDQGSRTIRTEEAILVSMAALRNTFLSLGVKS</sequence>
<dbReference type="Pfam" id="PF02598">
    <property type="entry name" value="Methyltrn_RNA_3"/>
    <property type="match status" value="1"/>
</dbReference>
<dbReference type="Gene3D" id="2.40.50.140">
    <property type="entry name" value="Nucleic acid-binding proteins"/>
    <property type="match status" value="1"/>
</dbReference>
<evidence type="ECO:0000256" key="1">
    <source>
        <dbReference type="ARBA" id="ARBA00009841"/>
    </source>
</evidence>
<comment type="similarity">
    <text evidence="1">Belongs to the class IV-like SAM-binding methyltransferase superfamily.</text>
</comment>
<feature type="region of interest" description="Disordered" evidence="2">
    <location>
        <begin position="1"/>
        <end position="49"/>
    </location>
</feature>
<dbReference type="InterPro" id="IPR029026">
    <property type="entry name" value="tRNA_m1G_MTases_N"/>
</dbReference>
<dbReference type="CDD" id="cd18086">
    <property type="entry name" value="HsC9orf114-like"/>
    <property type="match status" value="1"/>
</dbReference>
<protein>
    <recommendedName>
        <fullName evidence="5">Methyltransferase</fullName>
    </recommendedName>
</protein>
<evidence type="ECO:0000313" key="3">
    <source>
        <dbReference type="EMBL" id="KAJ1927647.1"/>
    </source>
</evidence>
<feature type="compositionally biased region" description="Low complexity" evidence="2">
    <location>
        <begin position="19"/>
        <end position="30"/>
    </location>
</feature>
<keyword evidence="4" id="KW-1185">Reference proteome</keyword>
<dbReference type="Gene3D" id="3.40.1280.10">
    <property type="match status" value="1"/>
</dbReference>